<evidence type="ECO:0000313" key="2">
    <source>
        <dbReference type="Proteomes" id="UP000009138"/>
    </source>
</evidence>
<protein>
    <submittedName>
        <fullName evidence="1">Uncharacterized protein</fullName>
    </submittedName>
</protein>
<dbReference type="EMBL" id="CH476751">
    <property type="protein sequence ID" value="EIE91798.1"/>
    <property type="molecule type" value="Genomic_DNA"/>
</dbReference>
<accession>I1CTL8</accession>
<gene>
    <name evidence="1" type="ORF">RO3G_16509</name>
</gene>
<reference evidence="1 2" key="1">
    <citation type="journal article" date="2009" name="PLoS Genet.">
        <title>Genomic analysis of the basal lineage fungus Rhizopus oryzae reveals a whole-genome duplication.</title>
        <authorList>
            <person name="Ma L.-J."/>
            <person name="Ibrahim A.S."/>
            <person name="Skory C."/>
            <person name="Grabherr M.G."/>
            <person name="Burger G."/>
            <person name="Butler M."/>
            <person name="Elias M."/>
            <person name="Idnurm A."/>
            <person name="Lang B.F."/>
            <person name="Sone T."/>
            <person name="Abe A."/>
            <person name="Calvo S.E."/>
            <person name="Corrochano L.M."/>
            <person name="Engels R."/>
            <person name="Fu J."/>
            <person name="Hansberg W."/>
            <person name="Kim J.-M."/>
            <person name="Kodira C.D."/>
            <person name="Koehrsen M.J."/>
            <person name="Liu B."/>
            <person name="Miranda-Saavedra D."/>
            <person name="O'Leary S."/>
            <person name="Ortiz-Castellanos L."/>
            <person name="Poulter R."/>
            <person name="Rodriguez-Romero J."/>
            <person name="Ruiz-Herrera J."/>
            <person name="Shen Y.-Q."/>
            <person name="Zeng Q."/>
            <person name="Galagan J."/>
            <person name="Birren B.W."/>
            <person name="Cuomo C.A."/>
            <person name="Wickes B.L."/>
        </authorList>
    </citation>
    <scope>NUCLEOTIDE SEQUENCE [LARGE SCALE GENOMIC DNA]</scope>
    <source>
        <strain evidence="2">RA 99-880 / ATCC MYA-4621 / FGSC 9543 / NRRL 43880</strain>
    </source>
</reference>
<dbReference type="GeneID" id="93623474"/>
<proteinExistence type="predicted"/>
<dbReference type="VEuPathDB" id="FungiDB:RO3G_16509"/>
<dbReference type="Proteomes" id="UP000009138">
    <property type="component" value="Unassembled WGS sequence"/>
</dbReference>
<name>I1CTL8_RHIO9</name>
<dbReference type="AlphaFoldDB" id="I1CTL8"/>
<evidence type="ECO:0000313" key="1">
    <source>
        <dbReference type="EMBL" id="EIE91798.1"/>
    </source>
</evidence>
<dbReference type="InParanoid" id="I1CTL8"/>
<sequence>MNVCVAVLKLNLNKFLIKRADGNTNPVVLNDMLEVLTTELENLVMTKKNDVYKLVEENFRTTFKPTHLESYPSEGQIAV</sequence>
<keyword evidence="2" id="KW-1185">Reference proteome</keyword>
<dbReference type="RefSeq" id="XP_067527194.1">
    <property type="nucleotide sequence ID" value="XM_067671093.1"/>
</dbReference>
<organism evidence="1 2">
    <name type="scientific">Rhizopus delemar (strain RA 99-880 / ATCC MYA-4621 / FGSC 9543 / NRRL 43880)</name>
    <name type="common">Mucormycosis agent</name>
    <name type="synonym">Rhizopus arrhizus var. delemar</name>
    <dbReference type="NCBI Taxonomy" id="246409"/>
    <lineage>
        <taxon>Eukaryota</taxon>
        <taxon>Fungi</taxon>
        <taxon>Fungi incertae sedis</taxon>
        <taxon>Mucoromycota</taxon>
        <taxon>Mucoromycotina</taxon>
        <taxon>Mucoromycetes</taxon>
        <taxon>Mucorales</taxon>
        <taxon>Mucorineae</taxon>
        <taxon>Rhizopodaceae</taxon>
        <taxon>Rhizopus</taxon>
    </lineage>
</organism>